<evidence type="ECO:0000313" key="4">
    <source>
        <dbReference type="Proteomes" id="UP000503264"/>
    </source>
</evidence>
<dbReference type="Pfam" id="PF21447">
    <property type="entry name" value="Ppx-GppA_III"/>
    <property type="match status" value="1"/>
</dbReference>
<accession>A0A6G5QEU3</accession>
<name>A0A6G5QEU3_9BACT</name>
<dbReference type="EC" id="3.6.1.40" evidence="3"/>
<dbReference type="SUPFAM" id="SSF109604">
    <property type="entry name" value="HD-domain/PDEase-like"/>
    <property type="match status" value="1"/>
</dbReference>
<dbReference type="Pfam" id="PF02541">
    <property type="entry name" value="Ppx-GppA"/>
    <property type="match status" value="1"/>
</dbReference>
<dbReference type="Gene3D" id="3.30.420.40">
    <property type="match status" value="1"/>
</dbReference>
<dbReference type="Gene3D" id="1.10.3210.10">
    <property type="entry name" value="Hypothetical protein af1432"/>
    <property type="match status" value="1"/>
</dbReference>
<keyword evidence="3" id="KW-0378">Hydrolase</keyword>
<keyword evidence="4" id="KW-1185">Reference proteome</keyword>
<evidence type="ECO:0000259" key="2">
    <source>
        <dbReference type="Pfam" id="PF21447"/>
    </source>
</evidence>
<dbReference type="EMBL" id="CP012542">
    <property type="protein sequence ID" value="QCD44172.1"/>
    <property type="molecule type" value="Genomic_DNA"/>
</dbReference>
<dbReference type="PANTHER" id="PTHR30005">
    <property type="entry name" value="EXOPOLYPHOSPHATASE"/>
    <property type="match status" value="1"/>
</dbReference>
<dbReference type="Proteomes" id="UP000503264">
    <property type="component" value="Chromosome"/>
</dbReference>
<dbReference type="PANTHER" id="PTHR30005:SF0">
    <property type="entry name" value="RETROGRADE REGULATION PROTEIN 2"/>
    <property type="match status" value="1"/>
</dbReference>
<dbReference type="InterPro" id="IPR043129">
    <property type="entry name" value="ATPase_NBD"/>
</dbReference>
<dbReference type="SUPFAM" id="SSF53067">
    <property type="entry name" value="Actin-like ATPase domain"/>
    <property type="match status" value="2"/>
</dbReference>
<sequence>MAKRTAVIDLGSNSMRMAIFERTSRWAFFILGEYKMKVRLGEGGYSNGSIISESSMQKAFNAFCEFKSIAKGYKCNKIFCVGTSALRDAPNSKELIAKVFKELGINIKVINGTDEATYGAIAAKTLLTPIKNAVTIDIGGGSTELALIKDGAIEDAVSLDIGTVRLKELFGDKEQSKSAKFIEQIVANIPKNFKSENLIAIGGSLRAISSAIMSKNSYPINTIHGFCYQLEANKNFIESIANSTIDELENFAIKKDRFDTIREGASIFLAIAKQIGAKSIHTSGVGVREGVFLSDFLRKSSKNSLANSIASLPKGLNISLKSLQDRFCLSSNKSVTRYAKDIYETLLPLHKLDGKYKSELLDASRIYNIGVDIGFYSDHISSAFMVLNGLNFGFTHEQKTLIANIIATNGKKVAYEYEKYKNLLPKQDIIRWLSFILALARLLNVSKAEAKLAFELKNHTLYISGAKQLNMAKEEIKKLSKPDTFAISFI</sequence>
<dbReference type="AlphaFoldDB" id="A0A6G5QEU3"/>
<dbReference type="RefSeq" id="WP_171993407.1">
    <property type="nucleotide sequence ID" value="NZ_CP012542.1"/>
</dbReference>
<dbReference type="Gene3D" id="3.30.420.150">
    <property type="entry name" value="Exopolyphosphatase. Domain 2"/>
    <property type="match status" value="1"/>
</dbReference>
<dbReference type="CDD" id="cd24052">
    <property type="entry name" value="ASKHA_NBD_HpPPX-GppA-like"/>
    <property type="match status" value="1"/>
</dbReference>
<dbReference type="InterPro" id="IPR048950">
    <property type="entry name" value="Ppx_GppA_C"/>
</dbReference>
<protein>
    <submittedName>
        <fullName evidence="3">Guanosine-5'-triphosphate, 3'-diphosphate pyrophosphatase</fullName>
        <ecNumber evidence="3">3.6.1.40</ecNumber>
    </submittedName>
</protein>
<organism evidence="3 4">
    <name type="scientific">Campylobacter mucosalis CCUG 21559</name>
    <dbReference type="NCBI Taxonomy" id="1032067"/>
    <lineage>
        <taxon>Bacteria</taxon>
        <taxon>Pseudomonadati</taxon>
        <taxon>Campylobacterota</taxon>
        <taxon>Epsilonproteobacteria</taxon>
        <taxon>Campylobacterales</taxon>
        <taxon>Campylobacteraceae</taxon>
        <taxon>Campylobacter</taxon>
    </lineage>
</organism>
<evidence type="ECO:0000313" key="3">
    <source>
        <dbReference type="EMBL" id="QCD44172.1"/>
    </source>
</evidence>
<evidence type="ECO:0000259" key="1">
    <source>
        <dbReference type="Pfam" id="PF02541"/>
    </source>
</evidence>
<feature type="domain" description="Ppx/GppA phosphatase N-terminal" evidence="1">
    <location>
        <begin position="28"/>
        <end position="298"/>
    </location>
</feature>
<feature type="domain" description="Ppx/GppA phosphatase C-terminal" evidence="2">
    <location>
        <begin position="323"/>
        <end position="458"/>
    </location>
</feature>
<dbReference type="InterPro" id="IPR050273">
    <property type="entry name" value="GppA/Ppx_hydrolase"/>
</dbReference>
<proteinExistence type="predicted"/>
<dbReference type="GO" id="GO:0008894">
    <property type="term" value="F:guanosine-5'-triphosphate,3'-diphosphate diphosphatase activity"/>
    <property type="evidence" value="ECO:0007669"/>
    <property type="project" value="UniProtKB-EC"/>
</dbReference>
<dbReference type="InterPro" id="IPR003695">
    <property type="entry name" value="Ppx_GppA_N"/>
</dbReference>
<gene>
    <name evidence="3" type="primary">gppA</name>
    <name evidence="3" type="ORF">CMUC_0359</name>
</gene>
<reference evidence="3 4" key="1">
    <citation type="submission" date="2016-07" db="EMBL/GenBank/DDBJ databases">
        <title>Comparative genomics of the Campylobacter concisus group.</title>
        <authorList>
            <person name="Miller W.G."/>
            <person name="Yee E."/>
            <person name="Chapman M.H."/>
            <person name="Huynh S."/>
            <person name="Bono J.L."/>
            <person name="On S.L.W."/>
            <person name="StLeger J."/>
            <person name="Foster G."/>
            <person name="Parker C.T."/>
        </authorList>
    </citation>
    <scope>NUCLEOTIDE SEQUENCE [LARGE SCALE GENOMIC DNA]</scope>
    <source>
        <strain evidence="3 4">CCUG 21559</strain>
    </source>
</reference>